<evidence type="ECO:0000313" key="8">
    <source>
        <dbReference type="Proteomes" id="UP001235712"/>
    </source>
</evidence>
<evidence type="ECO:0000256" key="2">
    <source>
        <dbReference type="ARBA" id="ARBA00022448"/>
    </source>
</evidence>
<proteinExistence type="inferred from homology"/>
<keyword evidence="4 7" id="KW-0067">ATP-binding</keyword>
<dbReference type="PROSITE" id="PS50893">
    <property type="entry name" value="ABC_TRANSPORTER_2"/>
    <property type="match status" value="1"/>
</dbReference>
<dbReference type="SUPFAM" id="SSF52540">
    <property type="entry name" value="P-loop containing nucleoside triphosphate hydrolases"/>
    <property type="match status" value="1"/>
</dbReference>
<evidence type="ECO:0000259" key="6">
    <source>
        <dbReference type="PROSITE" id="PS50893"/>
    </source>
</evidence>
<keyword evidence="2" id="KW-0813">Transport</keyword>
<gene>
    <name evidence="7" type="ORF">J2S57_007050</name>
</gene>
<name>A0ABT9PFN5_9ACTN</name>
<keyword evidence="8" id="KW-1185">Reference proteome</keyword>
<evidence type="ECO:0000256" key="5">
    <source>
        <dbReference type="ARBA" id="ARBA00022970"/>
    </source>
</evidence>
<dbReference type="PIRSF" id="PIRSF039137">
    <property type="entry name" value="ABC_branched_ATPase"/>
    <property type="match status" value="1"/>
</dbReference>
<dbReference type="Proteomes" id="UP001235712">
    <property type="component" value="Unassembled WGS sequence"/>
</dbReference>
<dbReference type="InterPro" id="IPR017871">
    <property type="entry name" value="ABC_transporter-like_CS"/>
</dbReference>
<evidence type="ECO:0000256" key="1">
    <source>
        <dbReference type="ARBA" id="ARBA00005417"/>
    </source>
</evidence>
<feature type="domain" description="ABC transporter" evidence="6">
    <location>
        <begin position="20"/>
        <end position="252"/>
    </location>
</feature>
<dbReference type="InterPro" id="IPR027417">
    <property type="entry name" value="P-loop_NTPase"/>
</dbReference>
<comment type="caution">
    <text evidence="7">The sequence shown here is derived from an EMBL/GenBank/DDBJ whole genome shotgun (WGS) entry which is preliminary data.</text>
</comment>
<organism evidence="7 8">
    <name type="scientific">Kineosporia succinea</name>
    <dbReference type="NCBI Taxonomy" id="84632"/>
    <lineage>
        <taxon>Bacteria</taxon>
        <taxon>Bacillati</taxon>
        <taxon>Actinomycetota</taxon>
        <taxon>Actinomycetes</taxon>
        <taxon>Kineosporiales</taxon>
        <taxon>Kineosporiaceae</taxon>
        <taxon>Kineosporia</taxon>
    </lineage>
</organism>
<dbReference type="RefSeq" id="WP_370882534.1">
    <property type="nucleotide sequence ID" value="NZ_JAUSQZ010000001.1"/>
</dbReference>
<dbReference type="Gene3D" id="3.40.50.300">
    <property type="entry name" value="P-loop containing nucleotide triphosphate hydrolases"/>
    <property type="match status" value="1"/>
</dbReference>
<evidence type="ECO:0000256" key="3">
    <source>
        <dbReference type="ARBA" id="ARBA00022741"/>
    </source>
</evidence>
<dbReference type="CDD" id="cd03224">
    <property type="entry name" value="ABC_TM1139_LivF_branched"/>
    <property type="match status" value="1"/>
</dbReference>
<protein>
    <submittedName>
        <fullName evidence="7">Branched-chain amino acid transport system ATP-binding protein</fullName>
    </submittedName>
</protein>
<keyword evidence="3" id="KW-0547">Nucleotide-binding</keyword>
<dbReference type="PANTHER" id="PTHR43820:SF4">
    <property type="entry name" value="HIGH-AFFINITY BRANCHED-CHAIN AMINO ACID TRANSPORT ATP-BINDING PROTEIN LIVF"/>
    <property type="match status" value="1"/>
</dbReference>
<dbReference type="GO" id="GO:0005524">
    <property type="term" value="F:ATP binding"/>
    <property type="evidence" value="ECO:0007669"/>
    <property type="project" value="UniProtKB-KW"/>
</dbReference>
<keyword evidence="5" id="KW-0029">Amino-acid transport</keyword>
<dbReference type="InterPro" id="IPR052156">
    <property type="entry name" value="BCAA_Transport_ATP-bd_LivF"/>
</dbReference>
<dbReference type="PROSITE" id="PS00211">
    <property type="entry name" value="ABC_TRANSPORTER_1"/>
    <property type="match status" value="1"/>
</dbReference>
<accession>A0ABT9PFN5</accession>
<dbReference type="SMART" id="SM00382">
    <property type="entry name" value="AAA"/>
    <property type="match status" value="1"/>
</dbReference>
<dbReference type="Pfam" id="PF00005">
    <property type="entry name" value="ABC_tran"/>
    <property type="match status" value="1"/>
</dbReference>
<dbReference type="InterPro" id="IPR030660">
    <property type="entry name" value="ABC_branched_ATPase_LivF/BraG"/>
</dbReference>
<dbReference type="EMBL" id="JAUSQZ010000001">
    <property type="protein sequence ID" value="MDP9831301.1"/>
    <property type="molecule type" value="Genomic_DNA"/>
</dbReference>
<comment type="similarity">
    <text evidence="1">Belongs to the ABC transporter superfamily.</text>
</comment>
<dbReference type="PANTHER" id="PTHR43820">
    <property type="entry name" value="HIGH-AFFINITY BRANCHED-CHAIN AMINO ACID TRANSPORT ATP-BINDING PROTEIN LIVF"/>
    <property type="match status" value="1"/>
</dbReference>
<reference evidence="7 8" key="1">
    <citation type="submission" date="2023-07" db="EMBL/GenBank/DDBJ databases">
        <title>Sequencing the genomes of 1000 actinobacteria strains.</title>
        <authorList>
            <person name="Klenk H.-P."/>
        </authorList>
    </citation>
    <scope>NUCLEOTIDE SEQUENCE [LARGE SCALE GENOMIC DNA]</scope>
    <source>
        <strain evidence="7 8">DSM 44388</strain>
    </source>
</reference>
<dbReference type="InterPro" id="IPR003593">
    <property type="entry name" value="AAA+_ATPase"/>
</dbReference>
<dbReference type="InterPro" id="IPR003439">
    <property type="entry name" value="ABC_transporter-like_ATP-bd"/>
</dbReference>
<evidence type="ECO:0000313" key="7">
    <source>
        <dbReference type="EMBL" id="MDP9831301.1"/>
    </source>
</evidence>
<evidence type="ECO:0000256" key="4">
    <source>
        <dbReference type="ARBA" id="ARBA00022840"/>
    </source>
</evidence>
<sequence>MSTPVTTSQPGVRKSGEDLLTVEDIHVFYGNIAAVKGVSLSVKPGEIVTLIGSNGAGKSTTLRTVSGLLRPRTGKITFQGESLVGIPGHKVVAKGICQSPEGRRIFPKMSVEENLELGAFLRNDRAGIAADKERVLDLFPRLKERIGQKAGTMSGGEQQMLAVGRALMGSPKLLLLDEPSMGLAPVLVDLIFDTIRTIRDQGTTVLVVEQNALAALRIGDYAYVLESGHLKQEGVARDMLKDDSIVKAYLGG</sequence>